<protein>
    <recommendedName>
        <fullName evidence="5">tRNA pseudouridine synthase B</fullName>
        <ecNumber evidence="5">5.4.99.25</ecNumber>
    </recommendedName>
    <alternativeName>
        <fullName evidence="5">tRNA pseudouridine(55) synthase</fullName>
        <shortName evidence="5">Psi55 synthase</shortName>
    </alternativeName>
    <alternativeName>
        <fullName evidence="5">tRNA pseudouridylate synthase</fullName>
    </alternativeName>
    <alternativeName>
        <fullName evidence="5">tRNA-uridine isomerase</fullName>
    </alternativeName>
</protein>
<dbReference type="RefSeq" id="WP_126323000.1">
    <property type="nucleotide sequence ID" value="NZ_AP018005.1"/>
</dbReference>
<dbReference type="InterPro" id="IPR015240">
    <property type="entry name" value="tRNA_sdUridine_synth_fam1_C"/>
</dbReference>
<dbReference type="InterPro" id="IPR002501">
    <property type="entry name" value="PsdUridine_synth_N"/>
</dbReference>
<name>A0A2Z5UVL3_9COXI</name>
<evidence type="ECO:0000256" key="5">
    <source>
        <dbReference type="HAMAP-Rule" id="MF_01080"/>
    </source>
</evidence>
<comment type="similarity">
    <text evidence="2 5">Belongs to the pseudouridine synthase TruB family. Type 1 subfamily.</text>
</comment>
<dbReference type="CDD" id="cd21152">
    <property type="entry name" value="PUA_TruB_bacterial"/>
    <property type="match status" value="1"/>
</dbReference>
<keyword evidence="3 5" id="KW-0819">tRNA processing</keyword>
<feature type="domain" description="Pseudouridine synthase II N-terminal" evidence="6">
    <location>
        <begin position="35"/>
        <end position="183"/>
    </location>
</feature>
<dbReference type="Proteomes" id="UP000282483">
    <property type="component" value="Chromosome"/>
</dbReference>
<organism evidence="9 10">
    <name type="scientific">Candidatus Rickettsiella viridis</name>
    <dbReference type="NCBI Taxonomy" id="676208"/>
    <lineage>
        <taxon>Bacteria</taxon>
        <taxon>Pseudomonadati</taxon>
        <taxon>Pseudomonadota</taxon>
        <taxon>Gammaproteobacteria</taxon>
        <taxon>Legionellales</taxon>
        <taxon>Coxiellaceae</taxon>
        <taxon>Rickettsiella</taxon>
    </lineage>
</organism>
<evidence type="ECO:0000256" key="1">
    <source>
        <dbReference type="ARBA" id="ARBA00000385"/>
    </source>
</evidence>
<dbReference type="InterPro" id="IPR020103">
    <property type="entry name" value="PsdUridine_synth_cat_dom_sf"/>
</dbReference>
<dbReference type="EMBL" id="AP018005">
    <property type="protein sequence ID" value="BBB15538.1"/>
    <property type="molecule type" value="Genomic_DNA"/>
</dbReference>
<dbReference type="FunFam" id="2.30.130.10:FF:000012">
    <property type="entry name" value="tRNA pseudouridine synthase B"/>
    <property type="match status" value="1"/>
</dbReference>
<comment type="function">
    <text evidence="5">Responsible for synthesis of pseudouridine from uracil-55 in the psi GC loop of transfer RNAs.</text>
</comment>
<dbReference type="SUPFAM" id="SSF88697">
    <property type="entry name" value="PUA domain-like"/>
    <property type="match status" value="1"/>
</dbReference>
<dbReference type="OrthoDB" id="9802309at2"/>
<dbReference type="CDD" id="cd02573">
    <property type="entry name" value="PseudoU_synth_EcTruB"/>
    <property type="match status" value="1"/>
</dbReference>
<evidence type="ECO:0000256" key="4">
    <source>
        <dbReference type="ARBA" id="ARBA00023235"/>
    </source>
</evidence>
<evidence type="ECO:0000256" key="2">
    <source>
        <dbReference type="ARBA" id="ARBA00005642"/>
    </source>
</evidence>
<keyword evidence="10" id="KW-1185">Reference proteome</keyword>
<evidence type="ECO:0000259" key="7">
    <source>
        <dbReference type="Pfam" id="PF09157"/>
    </source>
</evidence>
<dbReference type="Gene3D" id="3.30.2350.10">
    <property type="entry name" value="Pseudouridine synthase"/>
    <property type="match status" value="1"/>
</dbReference>
<comment type="catalytic activity">
    <reaction evidence="1 5">
        <text>uridine(55) in tRNA = pseudouridine(55) in tRNA</text>
        <dbReference type="Rhea" id="RHEA:42532"/>
        <dbReference type="Rhea" id="RHEA-COMP:10101"/>
        <dbReference type="Rhea" id="RHEA-COMP:10102"/>
        <dbReference type="ChEBI" id="CHEBI:65314"/>
        <dbReference type="ChEBI" id="CHEBI:65315"/>
        <dbReference type="EC" id="5.4.99.25"/>
    </reaction>
</comment>
<dbReference type="GO" id="GO:0003723">
    <property type="term" value="F:RNA binding"/>
    <property type="evidence" value="ECO:0007669"/>
    <property type="project" value="InterPro"/>
</dbReference>
<evidence type="ECO:0000313" key="10">
    <source>
        <dbReference type="Proteomes" id="UP000282483"/>
    </source>
</evidence>
<evidence type="ECO:0000256" key="3">
    <source>
        <dbReference type="ARBA" id="ARBA00022694"/>
    </source>
</evidence>
<feature type="domain" description="tRNA pseudouridine synthase II TruB subfamily 1 C-terminal" evidence="7">
    <location>
        <begin position="245"/>
        <end position="302"/>
    </location>
</feature>
<dbReference type="HAMAP" id="MF_01080">
    <property type="entry name" value="TruB_bact"/>
    <property type="match status" value="1"/>
</dbReference>
<accession>A0A2Z5UVL3</accession>
<gene>
    <name evidence="5 9" type="primary">truB</name>
    <name evidence="9" type="ORF">RVIR1_10690</name>
</gene>
<dbReference type="GO" id="GO:0031119">
    <property type="term" value="P:tRNA pseudouridine synthesis"/>
    <property type="evidence" value="ECO:0007669"/>
    <property type="project" value="UniProtKB-UniRule"/>
</dbReference>
<dbReference type="SUPFAM" id="SSF55120">
    <property type="entry name" value="Pseudouridine synthase"/>
    <property type="match status" value="1"/>
</dbReference>
<dbReference type="Pfam" id="PF01509">
    <property type="entry name" value="TruB_N"/>
    <property type="match status" value="1"/>
</dbReference>
<dbReference type="NCBIfam" id="TIGR00431">
    <property type="entry name" value="TruB"/>
    <property type="match status" value="1"/>
</dbReference>
<dbReference type="InterPro" id="IPR015947">
    <property type="entry name" value="PUA-like_sf"/>
</dbReference>
<dbReference type="PANTHER" id="PTHR13767:SF2">
    <property type="entry name" value="PSEUDOURIDYLATE SYNTHASE TRUB1"/>
    <property type="match status" value="1"/>
</dbReference>
<dbReference type="AlphaFoldDB" id="A0A2Z5UVL3"/>
<proteinExistence type="inferred from homology"/>
<reference evidence="9 10" key="1">
    <citation type="submission" date="2017-03" db="EMBL/GenBank/DDBJ databases">
        <title>The genome sequence of Candidatus Rickettsiella viridis.</title>
        <authorList>
            <person name="Nikoh N."/>
            <person name="Tsuchida T."/>
            <person name="Yamaguchi K."/>
            <person name="Maeda T."/>
            <person name="Shigenobu S."/>
            <person name="Fukatsu T."/>
        </authorList>
    </citation>
    <scope>NUCLEOTIDE SEQUENCE [LARGE SCALE GENOMIC DNA]</scope>
    <source>
        <strain evidence="9 10">Ap-RA04</strain>
    </source>
</reference>
<dbReference type="EC" id="5.4.99.25" evidence="5"/>
<dbReference type="Pfam" id="PF16198">
    <property type="entry name" value="TruB_C_2"/>
    <property type="match status" value="1"/>
</dbReference>
<feature type="domain" description="tRNA pseudouridylate synthase B C-terminal" evidence="8">
    <location>
        <begin position="184"/>
        <end position="241"/>
    </location>
</feature>
<keyword evidence="4 5" id="KW-0413">Isomerase</keyword>
<dbReference type="Pfam" id="PF09157">
    <property type="entry name" value="TruB-C_2"/>
    <property type="match status" value="1"/>
</dbReference>
<dbReference type="KEGG" id="rvi:RVIR1_10690"/>
<evidence type="ECO:0000313" key="9">
    <source>
        <dbReference type="EMBL" id="BBB15538.1"/>
    </source>
</evidence>
<dbReference type="InterPro" id="IPR036974">
    <property type="entry name" value="PUA_sf"/>
</dbReference>
<dbReference type="InterPro" id="IPR014780">
    <property type="entry name" value="tRNA_psdUridine_synth_TruB"/>
</dbReference>
<evidence type="ECO:0000259" key="6">
    <source>
        <dbReference type="Pfam" id="PF01509"/>
    </source>
</evidence>
<dbReference type="InterPro" id="IPR032819">
    <property type="entry name" value="TruB_C"/>
</dbReference>
<evidence type="ECO:0000259" key="8">
    <source>
        <dbReference type="Pfam" id="PF16198"/>
    </source>
</evidence>
<dbReference type="GO" id="GO:1990481">
    <property type="term" value="P:mRNA pseudouridine synthesis"/>
    <property type="evidence" value="ECO:0007669"/>
    <property type="project" value="TreeGrafter"/>
</dbReference>
<dbReference type="GO" id="GO:0160148">
    <property type="term" value="F:tRNA pseudouridine(55) synthase activity"/>
    <property type="evidence" value="ECO:0007669"/>
    <property type="project" value="UniProtKB-EC"/>
</dbReference>
<feature type="active site" description="Nucleophile" evidence="5">
    <location>
        <position position="50"/>
    </location>
</feature>
<dbReference type="PANTHER" id="PTHR13767">
    <property type="entry name" value="TRNA-PSEUDOURIDINE SYNTHASE"/>
    <property type="match status" value="1"/>
</dbReference>
<dbReference type="Gene3D" id="2.30.130.10">
    <property type="entry name" value="PUA domain"/>
    <property type="match status" value="1"/>
</dbReference>
<sequence>MHSQSLKPVKRTINGILLLDKPQGITSNQALQTAKRLFAAKKAGHTGSLDPLATGLLPLCFGEATKFSQFLLEADKAYWVSARLGIKTKTGDAEGEIIEERPIPSSCFDQLESVLSMFRGPILQIPPMFSALKFKGKPLYELARQGITVERSAREVTVHGLTLLGTTVDSIELEIKCTKGTYVRTLIEDIGEALGCGAYVQGLRRLGVANYNERGMISLQQLEAFTQEERDHCLLPLDSLLHTWPCIKLSQAAVYYLYQGQAILLPNVSEKGWVRLVHTVNDQFIGVGEVLEDGRVAPRRLIEQR</sequence>